<dbReference type="PROSITE" id="PS50011">
    <property type="entry name" value="PROTEIN_KINASE_DOM"/>
    <property type="match status" value="1"/>
</dbReference>
<reference evidence="4" key="1">
    <citation type="submission" date="2022-10" db="EMBL/GenBank/DDBJ databases">
        <title>Culturing micro-colonial fungi from biological soil crusts in the Mojave desert and describing Neophaeococcomyces mojavensis, and introducing the new genera and species Taxawa tesnikishii.</title>
        <authorList>
            <person name="Kurbessoian T."/>
            <person name="Stajich J.E."/>
        </authorList>
    </citation>
    <scope>NUCLEOTIDE SEQUENCE</scope>
    <source>
        <strain evidence="4">TK_1</strain>
    </source>
</reference>
<dbReference type="InterPro" id="IPR000719">
    <property type="entry name" value="Prot_kinase_dom"/>
</dbReference>
<evidence type="ECO:0000256" key="2">
    <source>
        <dbReference type="ARBA" id="ARBA00022840"/>
    </source>
</evidence>
<organism evidence="4 5">
    <name type="scientific">Coniosporium apollinis</name>
    <dbReference type="NCBI Taxonomy" id="61459"/>
    <lineage>
        <taxon>Eukaryota</taxon>
        <taxon>Fungi</taxon>
        <taxon>Dikarya</taxon>
        <taxon>Ascomycota</taxon>
        <taxon>Pezizomycotina</taxon>
        <taxon>Dothideomycetes</taxon>
        <taxon>Dothideomycetes incertae sedis</taxon>
        <taxon>Coniosporium</taxon>
    </lineage>
</organism>
<dbReference type="Proteomes" id="UP001172684">
    <property type="component" value="Unassembled WGS sequence"/>
</dbReference>
<accession>A0ABQ9NSX3</accession>
<name>A0ABQ9NSX3_9PEZI</name>
<sequence>MNAFIAEKRTDLFLLYNERNLPNAIKGAELPAKFLKFQKLVLSPHHIDELEQEGCAHHHINSSADECFSYVKDLGVGKYGVVDYVYATLGLGQYVRKRILRGASTLRDQEALNQFENELTALKTLTHMHLVKLVSSYKDPSYVGLIMTPIADEDLQTYLGRLGYLERKLTSDTERNLRKQRLSIFFGCLANALIDLHSNKIRHKDIKARGIFLKGTNVLFTDFRYRTHMGRRWLEHFEWSCIHSY</sequence>
<dbReference type="PANTHER" id="PTHR24346">
    <property type="entry name" value="MAP/MICROTUBULE AFFINITY-REGULATING KINASE"/>
    <property type="match status" value="1"/>
</dbReference>
<keyword evidence="1" id="KW-0547">Nucleotide-binding</keyword>
<comment type="caution">
    <text evidence="4">The sequence shown here is derived from an EMBL/GenBank/DDBJ whole genome shotgun (WGS) entry which is preliminary data.</text>
</comment>
<evidence type="ECO:0000313" key="4">
    <source>
        <dbReference type="EMBL" id="KAJ9665461.1"/>
    </source>
</evidence>
<evidence type="ECO:0000259" key="3">
    <source>
        <dbReference type="PROSITE" id="PS50011"/>
    </source>
</evidence>
<dbReference type="PANTHER" id="PTHR24346:SF30">
    <property type="entry name" value="MATERNAL EMBRYONIC LEUCINE ZIPPER KINASE"/>
    <property type="match status" value="1"/>
</dbReference>
<proteinExistence type="predicted"/>
<dbReference type="Pfam" id="PF00069">
    <property type="entry name" value="Pkinase"/>
    <property type="match status" value="1"/>
</dbReference>
<feature type="domain" description="Protein kinase" evidence="3">
    <location>
        <begin position="68"/>
        <end position="245"/>
    </location>
</feature>
<evidence type="ECO:0000313" key="5">
    <source>
        <dbReference type="Proteomes" id="UP001172684"/>
    </source>
</evidence>
<dbReference type="Gene3D" id="1.10.510.10">
    <property type="entry name" value="Transferase(Phosphotransferase) domain 1"/>
    <property type="match status" value="1"/>
</dbReference>
<dbReference type="InterPro" id="IPR011009">
    <property type="entry name" value="Kinase-like_dom_sf"/>
</dbReference>
<protein>
    <recommendedName>
        <fullName evidence="3">Protein kinase domain-containing protein</fullName>
    </recommendedName>
</protein>
<dbReference type="SUPFAM" id="SSF56112">
    <property type="entry name" value="Protein kinase-like (PK-like)"/>
    <property type="match status" value="1"/>
</dbReference>
<gene>
    <name evidence="4" type="ORF">H2201_004539</name>
</gene>
<keyword evidence="2" id="KW-0067">ATP-binding</keyword>
<dbReference type="EMBL" id="JAPDRL010000029">
    <property type="protein sequence ID" value="KAJ9665461.1"/>
    <property type="molecule type" value="Genomic_DNA"/>
</dbReference>
<keyword evidence="5" id="KW-1185">Reference proteome</keyword>
<dbReference type="Gene3D" id="3.30.200.20">
    <property type="entry name" value="Phosphorylase Kinase, domain 1"/>
    <property type="match status" value="1"/>
</dbReference>
<evidence type="ECO:0000256" key="1">
    <source>
        <dbReference type="ARBA" id="ARBA00022741"/>
    </source>
</evidence>